<accession>A0A9R0WSJ5</accession>
<dbReference type="Proteomes" id="UP000324705">
    <property type="component" value="Chromosome 5A"/>
</dbReference>
<keyword evidence="4" id="KW-0378">Hydrolase</keyword>
<evidence type="ECO:0000259" key="7">
    <source>
        <dbReference type="Pfam" id="PF01926"/>
    </source>
</evidence>
<dbReference type="InterPro" id="IPR023179">
    <property type="entry name" value="GTP-bd_ortho_bundle_sf"/>
</dbReference>
<evidence type="ECO:0000313" key="8">
    <source>
        <dbReference type="EMBL" id="VAI21441.1"/>
    </source>
</evidence>
<name>A0A9R0WSJ5_TRITD</name>
<evidence type="ECO:0000256" key="4">
    <source>
        <dbReference type="ARBA" id="ARBA00022801"/>
    </source>
</evidence>
<dbReference type="AlphaFoldDB" id="A0A9R0WSJ5"/>
<organism evidence="8 9">
    <name type="scientific">Triticum turgidum subsp. durum</name>
    <name type="common">Durum wheat</name>
    <name type="synonym">Triticum durum</name>
    <dbReference type="NCBI Taxonomy" id="4567"/>
    <lineage>
        <taxon>Eukaryota</taxon>
        <taxon>Viridiplantae</taxon>
        <taxon>Streptophyta</taxon>
        <taxon>Embryophyta</taxon>
        <taxon>Tracheophyta</taxon>
        <taxon>Spermatophyta</taxon>
        <taxon>Magnoliopsida</taxon>
        <taxon>Liliopsida</taxon>
        <taxon>Poales</taxon>
        <taxon>Poaceae</taxon>
        <taxon>BOP clade</taxon>
        <taxon>Pooideae</taxon>
        <taxon>Triticodae</taxon>
        <taxon>Triticeae</taxon>
        <taxon>Triticinae</taxon>
        <taxon>Triticum</taxon>
    </lineage>
</organism>
<keyword evidence="5" id="KW-0342">GTP-binding</keyword>
<evidence type="ECO:0000256" key="5">
    <source>
        <dbReference type="ARBA" id="ARBA00023134"/>
    </source>
</evidence>
<dbReference type="CDD" id="cd01857">
    <property type="entry name" value="HSR1_MMR1"/>
    <property type="match status" value="1"/>
</dbReference>
<dbReference type="FunFam" id="3.40.50.300:FF:001151">
    <property type="entry name" value="Large subunit GTPase 1"/>
    <property type="match status" value="1"/>
</dbReference>
<gene>
    <name evidence="8" type="ORF">TRITD_5Av1G198510</name>
</gene>
<dbReference type="Pfam" id="PF01926">
    <property type="entry name" value="MMR_HSR1"/>
    <property type="match status" value="1"/>
</dbReference>
<evidence type="ECO:0000256" key="1">
    <source>
        <dbReference type="ARBA" id="ARBA00004496"/>
    </source>
</evidence>
<reference evidence="8 9" key="1">
    <citation type="submission" date="2017-09" db="EMBL/GenBank/DDBJ databases">
        <authorList>
            <consortium name="International Durum Wheat Genome Sequencing Consortium (IDWGSC)"/>
            <person name="Milanesi L."/>
        </authorList>
    </citation>
    <scope>NUCLEOTIDE SEQUENCE [LARGE SCALE GENOMIC DNA]</scope>
    <source>
        <strain evidence="9">cv. Svevo</strain>
    </source>
</reference>
<evidence type="ECO:0000256" key="2">
    <source>
        <dbReference type="ARBA" id="ARBA00022490"/>
    </source>
</evidence>
<dbReference type="Gene3D" id="1.10.1580.10">
    <property type="match status" value="1"/>
</dbReference>
<dbReference type="EMBL" id="LT934119">
    <property type="protein sequence ID" value="VAI21441.1"/>
    <property type="molecule type" value="Genomic_DNA"/>
</dbReference>
<dbReference type="GO" id="GO:0005525">
    <property type="term" value="F:GTP binding"/>
    <property type="evidence" value="ECO:0007669"/>
    <property type="project" value="UniProtKB-KW"/>
</dbReference>
<dbReference type="FunFam" id="1.10.1580.10:FF:000008">
    <property type="entry name" value="Large subunit GTPase 1"/>
    <property type="match status" value="1"/>
</dbReference>
<dbReference type="OMA" id="VNKADMM"/>
<dbReference type="GO" id="GO:0003924">
    <property type="term" value="F:GTPase activity"/>
    <property type="evidence" value="ECO:0007669"/>
    <property type="project" value="InterPro"/>
</dbReference>
<feature type="region of interest" description="Disordered" evidence="6">
    <location>
        <begin position="513"/>
        <end position="620"/>
    </location>
</feature>
<dbReference type="PRINTS" id="PR00326">
    <property type="entry name" value="GTP1OBG"/>
</dbReference>
<dbReference type="PANTHER" id="PTHR45709:SF5">
    <property type="entry name" value="OS03G0647500 PROTEIN"/>
    <property type="match status" value="1"/>
</dbReference>
<evidence type="ECO:0000256" key="6">
    <source>
        <dbReference type="SAM" id="MobiDB-lite"/>
    </source>
</evidence>
<keyword evidence="2" id="KW-0963">Cytoplasm</keyword>
<feature type="compositionally biased region" description="Acidic residues" evidence="6">
    <location>
        <begin position="545"/>
        <end position="557"/>
    </location>
</feature>
<proteinExistence type="predicted"/>
<protein>
    <recommendedName>
        <fullName evidence="7">G domain-containing protein</fullName>
    </recommendedName>
</protein>
<comment type="subcellular location">
    <subcellularLocation>
        <location evidence="1">Cytoplasm</location>
    </subcellularLocation>
</comment>
<dbReference type="PANTHER" id="PTHR45709">
    <property type="entry name" value="LARGE SUBUNIT GTPASE 1 HOMOLOG-RELATED"/>
    <property type="match status" value="1"/>
</dbReference>
<keyword evidence="3" id="KW-0547">Nucleotide-binding</keyword>
<evidence type="ECO:0000256" key="3">
    <source>
        <dbReference type="ARBA" id="ARBA00022741"/>
    </source>
</evidence>
<dbReference type="Gene3D" id="3.40.50.300">
    <property type="entry name" value="P-loop containing nucleotide triphosphate hydrolases"/>
    <property type="match status" value="1"/>
</dbReference>
<dbReference type="GO" id="GO:0005829">
    <property type="term" value="C:cytosol"/>
    <property type="evidence" value="ECO:0007669"/>
    <property type="project" value="TreeGrafter"/>
</dbReference>
<dbReference type="Gramene" id="TRITD5Av1G198510.2">
    <property type="protein sequence ID" value="TRITD5Av1G198510.2"/>
    <property type="gene ID" value="TRITD5Av1G198510"/>
</dbReference>
<dbReference type="InterPro" id="IPR006073">
    <property type="entry name" value="GTP-bd"/>
</dbReference>
<feature type="compositionally biased region" description="Basic residues" evidence="6">
    <location>
        <begin position="585"/>
        <end position="607"/>
    </location>
</feature>
<feature type="domain" description="G" evidence="7">
    <location>
        <begin position="358"/>
        <end position="424"/>
    </location>
</feature>
<dbReference type="SUPFAM" id="SSF52540">
    <property type="entry name" value="P-loop containing nucleoside triphosphate hydrolases"/>
    <property type="match status" value="1"/>
</dbReference>
<sequence>MAGGGGGGKKDRGEGLGRALVRQRNKQALAAKARGQQLVISRRAQQALPLESVIEVSDIDAVLQRAAEEELLHGDDAEGAAALTAALGSGLIDLDGTGDTEEERRLLREEQEALHADSLRVPRRPPWTAQMTTEELDTNEKRAFLEWRRNLARLQENEELVLTPFEKNLDIWRQLWRVLERSDLLVMVVDSRNPLFYRCPDLEDSHHNQCFILYCLLICEVFESFLLSSDIYLFLRIKEYAQEIDEHKRTLLLVNKADLLPLSVRRKWADYFKEHDILYLFWSAKAATAVLEGKKLSSQTMEESDTDLDTKIYGREELLVRLQGEAEYIVSQKATSAVGEEPESSSESALVQPKRVVVGFVGYPNVGKSSTINALVGEKKTGVTSTPGKTKHFQTLIISEELMLCDCPGLVFPSFSSSRHEMVACGVLPIDRMTKHRGAIQVVANRVPRNILEQVYKITLPKPKAYEEASRPPTAAELLMAYCTSRGHVSHAGLPDETRAARQILKDYIDGKIPHFELPPGEIDDETDGEDNSDLEGSSTAAADQSDDGASDEDDEEINRAEPNISHALNDLASFDMHGQMTKGSTKKKKKEASHKHHRKPQRKKDRSWRVGNDGADGSGVIRVFQKPAVNLAASNTSVVG</sequence>
<dbReference type="InterPro" id="IPR027417">
    <property type="entry name" value="P-loop_NTPase"/>
</dbReference>
<dbReference type="InterPro" id="IPR043358">
    <property type="entry name" value="GNL1-like"/>
</dbReference>
<evidence type="ECO:0000313" key="9">
    <source>
        <dbReference type="Proteomes" id="UP000324705"/>
    </source>
</evidence>
<feature type="compositionally biased region" description="Acidic residues" evidence="6">
    <location>
        <begin position="522"/>
        <end position="534"/>
    </location>
</feature>
<keyword evidence="9" id="KW-1185">Reference proteome</keyword>